<keyword evidence="5 10" id="KW-0732">Signal</keyword>
<dbReference type="InterPro" id="IPR017853">
    <property type="entry name" value="GH"/>
</dbReference>
<proteinExistence type="inferred from homology"/>
<dbReference type="PANTHER" id="PTHR31490">
    <property type="entry name" value="GLYCOSYL HYDROLASE"/>
    <property type="match status" value="1"/>
</dbReference>
<comment type="caution">
    <text evidence="12">The sequence shown here is derived from an EMBL/GenBank/DDBJ whole genome shotgun (WGS) entry which is preliminary data.</text>
</comment>
<gene>
    <name evidence="12" type="ORF">JIN87_12335</name>
</gene>
<dbReference type="SMART" id="SM00633">
    <property type="entry name" value="Glyco_10"/>
    <property type="match status" value="1"/>
</dbReference>
<dbReference type="InterPro" id="IPR001000">
    <property type="entry name" value="GH10_dom"/>
</dbReference>
<sequence>MLNLRIRLSLLTLCVGLAGTSSVYPDTPVYLKDLLDEIPSEFEATPFFEVSDESTLSVSGSSQMQSHEWIEDAEGNLGKFVRIQVLQESSNAWDVLVHSDSNPGSLQKGDWVLASFWARASHYSDSSLLTGYIERTNPSWVGIASLGGTAVGEWRRFIGAGQVEDDYEAGSVKLSLHLANGIQSIDIAGVSMIQLNDQVDPDRLPGSKISYAGMALDAPWRETAQQMIEQHRKGQMRFKLVDLAGKPLSGANVRIEQVNHAYEFGTFFSTLLLEEGEGGDRYRQWLKDNFNHATAPIYWADWGWADPVKREEYKQMAAWLQEQGIPTRGHVLLYPGWKFAPQELRDLSGDPEAFQARIIQHFEEIVPIMKAYGIREYDVTNELRQLTEVTGIVGLKGVVEWFHKVRELDPEAILYINENTILSDGASNAAAQDHYFDTIQTLLDMGAPIDGIGMQGHFTEAVTEPERIWEVLDRFSVYDLPIRVTEYDLTTRDEEGQARYDTDFYTAIFAHPSTVGLTRWGYFEPEMWRPLGAIVGEDGSYKANGLAQRELLFESWNTQEELIASEAGTIQLDAFYGDYRLLVEWKGEEIEIQVEFEAEEENGFRSLAMPLGKK</sequence>
<dbReference type="GO" id="GO:0031176">
    <property type="term" value="F:endo-1,4-beta-xylanase activity"/>
    <property type="evidence" value="ECO:0007669"/>
    <property type="project" value="UniProtKB-EC"/>
</dbReference>
<accession>A0A934VPV1</accession>
<evidence type="ECO:0000256" key="7">
    <source>
        <dbReference type="ARBA" id="ARBA00023277"/>
    </source>
</evidence>
<dbReference type="Gene3D" id="2.60.120.260">
    <property type="entry name" value="Galactose-binding domain-like"/>
    <property type="match status" value="1"/>
</dbReference>
<dbReference type="InterPro" id="IPR044846">
    <property type="entry name" value="GH10"/>
</dbReference>
<organism evidence="12 13">
    <name type="scientific">Pelagicoccus mobilis</name>
    <dbReference type="NCBI Taxonomy" id="415221"/>
    <lineage>
        <taxon>Bacteria</taxon>
        <taxon>Pseudomonadati</taxon>
        <taxon>Verrucomicrobiota</taxon>
        <taxon>Opitutia</taxon>
        <taxon>Puniceicoccales</taxon>
        <taxon>Pelagicoccaceae</taxon>
        <taxon>Pelagicoccus</taxon>
    </lineage>
</organism>
<keyword evidence="6" id="KW-0378">Hydrolase</keyword>
<feature type="signal peptide" evidence="10">
    <location>
        <begin position="1"/>
        <end position="25"/>
    </location>
</feature>
<keyword evidence="4" id="KW-0858">Xylan degradation</keyword>
<feature type="chain" id="PRO_5037251613" description="endo-1,4-beta-xylanase" evidence="10">
    <location>
        <begin position="26"/>
        <end position="614"/>
    </location>
</feature>
<dbReference type="EMBL" id="JAENIL010000020">
    <property type="protein sequence ID" value="MBK1877657.1"/>
    <property type="molecule type" value="Genomic_DNA"/>
</dbReference>
<keyword evidence="13" id="KW-1185">Reference proteome</keyword>
<evidence type="ECO:0000313" key="13">
    <source>
        <dbReference type="Proteomes" id="UP000617628"/>
    </source>
</evidence>
<dbReference type="Gene3D" id="3.20.20.80">
    <property type="entry name" value="Glycosidases"/>
    <property type="match status" value="1"/>
</dbReference>
<dbReference type="RefSeq" id="WP_200355871.1">
    <property type="nucleotide sequence ID" value="NZ_JAENIL010000020.1"/>
</dbReference>
<evidence type="ECO:0000256" key="4">
    <source>
        <dbReference type="ARBA" id="ARBA00022651"/>
    </source>
</evidence>
<evidence type="ECO:0000256" key="1">
    <source>
        <dbReference type="ARBA" id="ARBA00000681"/>
    </source>
</evidence>
<evidence type="ECO:0000256" key="9">
    <source>
        <dbReference type="ARBA" id="ARBA00023326"/>
    </source>
</evidence>
<keyword evidence="7" id="KW-0119">Carbohydrate metabolism</keyword>
<dbReference type="InterPro" id="IPR008979">
    <property type="entry name" value="Galactose-bd-like_sf"/>
</dbReference>
<name>A0A934VPV1_9BACT</name>
<evidence type="ECO:0000313" key="12">
    <source>
        <dbReference type="EMBL" id="MBK1877657.1"/>
    </source>
</evidence>
<comment type="similarity">
    <text evidence="2">Belongs to the glycosyl hydrolase 10 (cellulase F) family.</text>
</comment>
<evidence type="ECO:0000256" key="5">
    <source>
        <dbReference type="ARBA" id="ARBA00022729"/>
    </source>
</evidence>
<dbReference type="SUPFAM" id="SSF49785">
    <property type="entry name" value="Galactose-binding domain-like"/>
    <property type="match status" value="1"/>
</dbReference>
<comment type="catalytic activity">
    <reaction evidence="1">
        <text>Endohydrolysis of (1-&gt;4)-beta-D-xylosidic linkages in xylans.</text>
        <dbReference type="EC" id="3.2.1.8"/>
    </reaction>
</comment>
<dbReference type="SUPFAM" id="SSF51445">
    <property type="entry name" value="(Trans)glycosidases"/>
    <property type="match status" value="1"/>
</dbReference>
<keyword evidence="9" id="KW-0624">Polysaccharide degradation</keyword>
<dbReference type="Proteomes" id="UP000617628">
    <property type="component" value="Unassembled WGS sequence"/>
</dbReference>
<dbReference type="EC" id="3.2.1.8" evidence="3"/>
<evidence type="ECO:0000256" key="8">
    <source>
        <dbReference type="ARBA" id="ARBA00023295"/>
    </source>
</evidence>
<evidence type="ECO:0000256" key="6">
    <source>
        <dbReference type="ARBA" id="ARBA00022801"/>
    </source>
</evidence>
<evidence type="ECO:0000256" key="2">
    <source>
        <dbReference type="ARBA" id="ARBA00007495"/>
    </source>
</evidence>
<evidence type="ECO:0000259" key="11">
    <source>
        <dbReference type="PROSITE" id="PS51760"/>
    </source>
</evidence>
<reference evidence="12" key="1">
    <citation type="submission" date="2021-01" db="EMBL/GenBank/DDBJ databases">
        <title>Modified the classification status of verrucomicrobia.</title>
        <authorList>
            <person name="Feng X."/>
        </authorList>
    </citation>
    <scope>NUCLEOTIDE SEQUENCE</scope>
    <source>
        <strain evidence="12">KCTC 13126</strain>
    </source>
</reference>
<dbReference type="PANTHER" id="PTHR31490:SF88">
    <property type="entry name" value="BETA-XYLANASE"/>
    <property type="match status" value="1"/>
</dbReference>
<keyword evidence="8" id="KW-0326">Glycosidase</keyword>
<protein>
    <recommendedName>
        <fullName evidence="3">endo-1,4-beta-xylanase</fullName>
        <ecNumber evidence="3">3.2.1.8</ecNumber>
    </recommendedName>
</protein>
<dbReference type="Pfam" id="PF00331">
    <property type="entry name" value="Glyco_hydro_10"/>
    <property type="match status" value="1"/>
</dbReference>
<evidence type="ECO:0000256" key="3">
    <source>
        <dbReference type="ARBA" id="ARBA00012590"/>
    </source>
</evidence>
<feature type="domain" description="GH10" evidence="11">
    <location>
        <begin position="275"/>
        <end position="551"/>
    </location>
</feature>
<evidence type="ECO:0000256" key="10">
    <source>
        <dbReference type="SAM" id="SignalP"/>
    </source>
</evidence>
<dbReference type="PROSITE" id="PS51760">
    <property type="entry name" value="GH10_2"/>
    <property type="match status" value="1"/>
</dbReference>
<dbReference type="AlphaFoldDB" id="A0A934VPV1"/>
<dbReference type="GO" id="GO:0045493">
    <property type="term" value="P:xylan catabolic process"/>
    <property type="evidence" value="ECO:0007669"/>
    <property type="project" value="UniProtKB-KW"/>
</dbReference>